<evidence type="ECO:0000256" key="4">
    <source>
        <dbReference type="ARBA" id="ARBA00023015"/>
    </source>
</evidence>
<dbReference type="GO" id="GO:0003700">
    <property type="term" value="F:DNA-binding transcription factor activity"/>
    <property type="evidence" value="ECO:0007669"/>
    <property type="project" value="InterPro"/>
</dbReference>
<comment type="cofactor">
    <cofactor evidence="8">
        <name>Mn(2+)</name>
        <dbReference type="ChEBI" id="CHEBI:29035"/>
    </cofactor>
    <cofactor evidence="8">
        <name>Fe(2+)</name>
        <dbReference type="ChEBI" id="CHEBI:29033"/>
    </cofactor>
    <text evidence="8">Binds 1 Mn(2+) or Fe(2+) ion per subunit.</text>
</comment>
<reference evidence="9" key="1">
    <citation type="submission" date="2021-02" db="EMBL/GenBank/DDBJ databases">
        <title>Genome-Resolved Metagenomics of a Microbial Community Performing Photosynthetic Biological Nutrient Removal.</title>
        <authorList>
            <person name="Mcdaniel E.A."/>
        </authorList>
    </citation>
    <scope>NUCLEOTIDE SEQUENCE</scope>
    <source>
        <strain evidence="9">UWPOB_OBS1</strain>
    </source>
</reference>
<dbReference type="GO" id="GO:1900376">
    <property type="term" value="P:regulation of secondary metabolite biosynthetic process"/>
    <property type="evidence" value="ECO:0007669"/>
    <property type="project" value="TreeGrafter"/>
</dbReference>
<dbReference type="InterPro" id="IPR036388">
    <property type="entry name" value="WH-like_DNA-bd_sf"/>
</dbReference>
<keyword evidence="7" id="KW-0479">Metal-binding</keyword>
<dbReference type="CDD" id="cd07153">
    <property type="entry name" value="Fur_like"/>
    <property type="match status" value="1"/>
</dbReference>
<feature type="binding site" evidence="8">
    <location>
        <position position="123"/>
    </location>
    <ligand>
        <name>Fe cation</name>
        <dbReference type="ChEBI" id="CHEBI:24875"/>
    </ligand>
</feature>
<dbReference type="PANTHER" id="PTHR33202:SF7">
    <property type="entry name" value="FERRIC UPTAKE REGULATION PROTEIN"/>
    <property type="match status" value="1"/>
</dbReference>
<evidence type="ECO:0000256" key="2">
    <source>
        <dbReference type="ARBA" id="ARBA00022491"/>
    </source>
</evidence>
<keyword evidence="3 7" id="KW-0862">Zinc</keyword>
<dbReference type="Gene3D" id="3.30.1490.190">
    <property type="match status" value="1"/>
</dbReference>
<sequence length="141" mass="16050">MNLHLGNEKTKLTKGCKKVLEYLKRLDDLSSAQDIYGLMRTEDAKAPGLTTVYRSLEALVLQGLVQEVMLGDGEKRYEVVHPGEHHHHLVCQNCSKSVHLDECLIEQFEETIKKSHGFQIKSHMLELFGICQDCANKESRD</sequence>
<comment type="similarity">
    <text evidence="1">Belongs to the Fur family.</text>
</comment>
<feature type="binding site" evidence="8">
    <location>
        <position position="106"/>
    </location>
    <ligand>
        <name>Fe cation</name>
        <dbReference type="ChEBI" id="CHEBI:24875"/>
    </ligand>
</feature>
<comment type="caution">
    <text evidence="9">The sequence shown here is derived from an EMBL/GenBank/DDBJ whole genome shotgun (WGS) entry which is preliminary data.</text>
</comment>
<organism evidence="9 10">
    <name type="scientific">Candidatus Obscuribacter phosphatis</name>
    <dbReference type="NCBI Taxonomy" id="1906157"/>
    <lineage>
        <taxon>Bacteria</taxon>
        <taxon>Bacillati</taxon>
        <taxon>Candidatus Melainabacteria</taxon>
        <taxon>Candidatus Obscuribacterales</taxon>
        <taxon>Candidatus Obscuribacteraceae</taxon>
        <taxon>Candidatus Obscuribacter</taxon>
    </lineage>
</organism>
<dbReference type="InterPro" id="IPR036390">
    <property type="entry name" value="WH_DNA-bd_sf"/>
</dbReference>
<dbReference type="GO" id="GO:0008270">
    <property type="term" value="F:zinc ion binding"/>
    <property type="evidence" value="ECO:0007669"/>
    <property type="project" value="TreeGrafter"/>
</dbReference>
<dbReference type="GO" id="GO:0000976">
    <property type="term" value="F:transcription cis-regulatory region binding"/>
    <property type="evidence" value="ECO:0007669"/>
    <property type="project" value="TreeGrafter"/>
</dbReference>
<gene>
    <name evidence="9" type="ORF">J0M35_11760</name>
</gene>
<feature type="binding site" evidence="8">
    <location>
        <position position="85"/>
    </location>
    <ligand>
        <name>Fe cation</name>
        <dbReference type="ChEBI" id="CHEBI:24875"/>
    </ligand>
</feature>
<keyword evidence="8" id="KW-0408">Iron</keyword>
<feature type="binding site" evidence="7">
    <location>
        <position position="134"/>
    </location>
    <ligand>
        <name>Zn(2+)</name>
        <dbReference type="ChEBI" id="CHEBI:29105"/>
    </ligand>
</feature>
<feature type="binding site" evidence="7">
    <location>
        <position position="94"/>
    </location>
    <ligand>
        <name>Zn(2+)</name>
        <dbReference type="ChEBI" id="CHEBI:29105"/>
    </ligand>
</feature>
<dbReference type="Proteomes" id="UP000664277">
    <property type="component" value="Unassembled WGS sequence"/>
</dbReference>
<keyword evidence="6" id="KW-0804">Transcription</keyword>
<evidence type="ECO:0000256" key="5">
    <source>
        <dbReference type="ARBA" id="ARBA00023125"/>
    </source>
</evidence>
<dbReference type="Pfam" id="PF01475">
    <property type="entry name" value="FUR"/>
    <property type="match status" value="1"/>
</dbReference>
<comment type="cofactor">
    <cofactor evidence="7">
        <name>Zn(2+)</name>
        <dbReference type="ChEBI" id="CHEBI:29105"/>
    </cofactor>
    <text evidence="7">Binds 1 zinc ion per subunit.</text>
</comment>
<evidence type="ECO:0000313" key="10">
    <source>
        <dbReference type="Proteomes" id="UP000664277"/>
    </source>
</evidence>
<evidence type="ECO:0000256" key="6">
    <source>
        <dbReference type="ARBA" id="ARBA00023163"/>
    </source>
</evidence>
<evidence type="ECO:0000256" key="7">
    <source>
        <dbReference type="PIRSR" id="PIRSR602481-1"/>
    </source>
</evidence>
<evidence type="ECO:0000313" key="9">
    <source>
        <dbReference type="EMBL" id="MBN8661034.1"/>
    </source>
</evidence>
<dbReference type="EMBL" id="JAFLCK010000015">
    <property type="protein sequence ID" value="MBN8661034.1"/>
    <property type="molecule type" value="Genomic_DNA"/>
</dbReference>
<name>A0A8J7P7R2_9BACT</name>
<dbReference type="PANTHER" id="PTHR33202">
    <property type="entry name" value="ZINC UPTAKE REGULATION PROTEIN"/>
    <property type="match status" value="1"/>
</dbReference>
<dbReference type="Gene3D" id="1.10.10.10">
    <property type="entry name" value="Winged helix-like DNA-binding domain superfamily/Winged helix DNA-binding domain"/>
    <property type="match status" value="1"/>
</dbReference>
<feature type="binding site" evidence="7">
    <location>
        <position position="131"/>
    </location>
    <ligand>
        <name>Zn(2+)</name>
        <dbReference type="ChEBI" id="CHEBI:29105"/>
    </ligand>
</feature>
<dbReference type="SUPFAM" id="SSF46785">
    <property type="entry name" value="Winged helix' DNA-binding domain"/>
    <property type="match status" value="1"/>
</dbReference>
<keyword evidence="4" id="KW-0805">Transcription regulation</keyword>
<dbReference type="GO" id="GO:0045892">
    <property type="term" value="P:negative regulation of DNA-templated transcription"/>
    <property type="evidence" value="ECO:0007669"/>
    <property type="project" value="TreeGrafter"/>
</dbReference>
<accession>A0A8J7P7R2</accession>
<keyword evidence="5" id="KW-0238">DNA-binding</keyword>
<dbReference type="AlphaFoldDB" id="A0A8J7P7R2"/>
<dbReference type="InterPro" id="IPR002481">
    <property type="entry name" value="FUR"/>
</dbReference>
<evidence type="ECO:0000256" key="3">
    <source>
        <dbReference type="ARBA" id="ARBA00022833"/>
    </source>
</evidence>
<evidence type="ECO:0000256" key="8">
    <source>
        <dbReference type="PIRSR" id="PIRSR602481-2"/>
    </source>
</evidence>
<proteinExistence type="inferred from homology"/>
<keyword evidence="2" id="KW-0678">Repressor</keyword>
<feature type="binding site" evidence="7">
    <location>
        <position position="91"/>
    </location>
    <ligand>
        <name>Zn(2+)</name>
        <dbReference type="ChEBI" id="CHEBI:29105"/>
    </ligand>
</feature>
<evidence type="ECO:0000256" key="1">
    <source>
        <dbReference type="ARBA" id="ARBA00007957"/>
    </source>
</evidence>
<dbReference type="InterPro" id="IPR043135">
    <property type="entry name" value="Fur_C"/>
</dbReference>
<protein>
    <submittedName>
        <fullName evidence="9">Transcriptional repressor</fullName>
    </submittedName>
</protein>